<organism evidence="1">
    <name type="scientific">uncultured Gemmatimonadota bacterium</name>
    <dbReference type="NCBI Taxonomy" id="203437"/>
    <lineage>
        <taxon>Bacteria</taxon>
        <taxon>Pseudomonadati</taxon>
        <taxon>Gemmatimonadota</taxon>
        <taxon>environmental samples</taxon>
    </lineage>
</organism>
<proteinExistence type="predicted"/>
<dbReference type="InterPro" id="IPR036188">
    <property type="entry name" value="FAD/NAD-bd_sf"/>
</dbReference>
<sequence length="477" mass="50779">MGVPDAVVVGSGPNGLSAAIALAQAGRSVVVREAADTVGGGMRTEELTLPGYLHDVCSIVHPLAMSSPFFRTLPLAEHGLEWVHSPACLAHPFDDGSVALLERSLEDTGATLGPDARAWKKLLGRWTERWLVLAEDVLGPLEFPDHPLMLAHFGLYGLRPAYGLAKGAFRGERARALFAGNAAHSMVPLTKSPTAAFGLTLAAAGHAVGWPIARGGSRSIAGALASHLRSLGGEIVTGAPVDDIDELRGVRTILLDLTPRQVLRIAGHRLPARYRGVLERYRYGAGSFKMDWALSEPIPWRSPECRRAATVHLGGTLDEIAASEHAPLAGRVPEKPFVLLVQPTLFDPSRAPAGGHIAWAYCHVPFGNDVDMTEAIEAQIERFAPGFRDVVVARSVMPPSALERHNPNLVGGDISAGAMTLRQVFFRPAPRRNPYTTPVDGLFLCSASTPPGGAVHGMCGFYAAQAALRRPIAAPEN</sequence>
<dbReference type="SUPFAM" id="SSF51905">
    <property type="entry name" value="FAD/NAD(P)-binding domain"/>
    <property type="match status" value="1"/>
</dbReference>
<evidence type="ECO:0000313" key="1">
    <source>
        <dbReference type="EMBL" id="CAA9309687.1"/>
    </source>
</evidence>
<reference evidence="1" key="1">
    <citation type="submission" date="2020-02" db="EMBL/GenBank/DDBJ databases">
        <authorList>
            <person name="Meier V. D."/>
        </authorList>
    </citation>
    <scope>NUCLEOTIDE SEQUENCE</scope>
    <source>
        <strain evidence="1">AVDCRST_MAG68</strain>
    </source>
</reference>
<protein>
    <submittedName>
        <fullName evidence="1">Phytoene dehydrogenase and related proteins</fullName>
    </submittedName>
</protein>
<dbReference type="Gene3D" id="3.50.50.60">
    <property type="entry name" value="FAD/NAD(P)-binding domain"/>
    <property type="match status" value="2"/>
</dbReference>
<dbReference type="Pfam" id="PF13450">
    <property type="entry name" value="NAD_binding_8"/>
    <property type="match status" value="1"/>
</dbReference>
<accession>A0A6J4KMJ9</accession>
<name>A0A6J4KMJ9_9BACT</name>
<dbReference type="EMBL" id="CADCTW010000065">
    <property type="protein sequence ID" value="CAA9309687.1"/>
    <property type="molecule type" value="Genomic_DNA"/>
</dbReference>
<gene>
    <name evidence="1" type="ORF">AVDCRST_MAG68-1104</name>
</gene>
<dbReference type="AlphaFoldDB" id="A0A6J4KMJ9"/>
<dbReference type="PRINTS" id="PR00411">
    <property type="entry name" value="PNDRDTASEI"/>
</dbReference>
<dbReference type="PANTHER" id="PTHR10668">
    <property type="entry name" value="PHYTOENE DEHYDROGENASE"/>
    <property type="match status" value="1"/>
</dbReference>
<dbReference type="PANTHER" id="PTHR10668:SF105">
    <property type="entry name" value="DEHYDROGENASE-RELATED"/>
    <property type="match status" value="1"/>
</dbReference>